<dbReference type="HAMAP" id="MF_01151">
    <property type="entry name" value="GrpE"/>
    <property type="match status" value="1"/>
</dbReference>
<evidence type="ECO:0000256" key="3">
    <source>
        <dbReference type="HAMAP-Rule" id="MF_01151"/>
    </source>
</evidence>
<evidence type="ECO:0000256" key="1">
    <source>
        <dbReference type="ARBA" id="ARBA00009054"/>
    </source>
</evidence>
<dbReference type="Gene3D" id="3.90.20.20">
    <property type="match status" value="1"/>
</dbReference>
<comment type="similarity">
    <text evidence="1 3 5">Belongs to the GrpE family.</text>
</comment>
<comment type="subcellular location">
    <subcellularLocation>
        <location evidence="3">Cytoplasm</location>
    </subcellularLocation>
</comment>
<keyword evidence="2 3" id="KW-0143">Chaperone</keyword>
<dbReference type="GO" id="GO:0006457">
    <property type="term" value="P:protein folding"/>
    <property type="evidence" value="ECO:0007669"/>
    <property type="project" value="InterPro"/>
</dbReference>
<dbReference type="OrthoDB" id="9812586at2"/>
<dbReference type="NCBIfam" id="NF010738">
    <property type="entry name" value="PRK14140.1"/>
    <property type="match status" value="1"/>
</dbReference>
<sequence length="199" mass="23091">MDKNKNDLNPEEKVENLNLEDENVKEESSVVNEPEILEKEEYDNIVDLKEFSKYKDEALKTKEENNELQERLLRVTAEYENYRKRTTKEKESIYGYACEDVLKNILPVLDNLERAALTDGSAEDIKKGVEITLKQFKEALEKLQIEEIDTNSGFDPNMHDAVMHVVDENLGEKEIVEVFQKGYKKGDKVIRYSVVKVAN</sequence>
<dbReference type="EMBL" id="PTIS01000001">
    <property type="protein sequence ID" value="PPK49542.1"/>
    <property type="molecule type" value="Genomic_DNA"/>
</dbReference>
<dbReference type="AlphaFoldDB" id="A0A2S6G0T6"/>
<evidence type="ECO:0000256" key="4">
    <source>
        <dbReference type="RuleBase" id="RU000639"/>
    </source>
</evidence>
<dbReference type="InterPro" id="IPR009012">
    <property type="entry name" value="GrpE_head"/>
</dbReference>
<dbReference type="GO" id="GO:0000774">
    <property type="term" value="F:adenyl-nucleotide exchange factor activity"/>
    <property type="evidence" value="ECO:0007669"/>
    <property type="project" value="InterPro"/>
</dbReference>
<keyword evidence="3" id="KW-0963">Cytoplasm</keyword>
<evidence type="ECO:0000256" key="7">
    <source>
        <dbReference type="SAM" id="MobiDB-lite"/>
    </source>
</evidence>
<keyword evidence="6" id="KW-0175">Coiled coil</keyword>
<dbReference type="PANTHER" id="PTHR21237:SF23">
    <property type="entry name" value="GRPE PROTEIN HOMOLOG, MITOCHONDRIAL"/>
    <property type="match status" value="1"/>
</dbReference>
<accession>A0A2S6G0T6</accession>
<feature type="compositionally biased region" description="Basic and acidic residues" evidence="7">
    <location>
        <begin position="1"/>
        <end position="15"/>
    </location>
</feature>
<dbReference type="RefSeq" id="WP_104408920.1">
    <property type="nucleotide sequence ID" value="NZ_PTIS01000001.1"/>
</dbReference>
<evidence type="ECO:0000313" key="8">
    <source>
        <dbReference type="EMBL" id="PPK49542.1"/>
    </source>
</evidence>
<protein>
    <recommendedName>
        <fullName evidence="3 4">Protein GrpE</fullName>
    </recommendedName>
    <alternativeName>
        <fullName evidence="3">HSP-70 cofactor</fullName>
    </alternativeName>
</protein>
<dbReference type="GO" id="GO:0042803">
    <property type="term" value="F:protein homodimerization activity"/>
    <property type="evidence" value="ECO:0007669"/>
    <property type="project" value="InterPro"/>
</dbReference>
<evidence type="ECO:0000313" key="9">
    <source>
        <dbReference type="Proteomes" id="UP000239863"/>
    </source>
</evidence>
<comment type="function">
    <text evidence="3 4">Participates actively in the response to hyperosmotic and heat shock by preventing the aggregation of stress-denatured proteins, in association with DnaK and GrpE. It is the nucleotide exchange factor for DnaK and may function as a thermosensor. Unfolded proteins bind initially to DnaJ; upon interaction with the DnaJ-bound protein, DnaK hydrolyzes its bound ATP, resulting in the formation of a stable complex. GrpE releases ADP from DnaK; ATP binding to DnaK triggers the release of the substrate protein, thus completing the reaction cycle. Several rounds of ATP-dependent interactions between DnaJ, DnaK and GrpE are required for fully efficient folding.</text>
</comment>
<dbReference type="InterPro" id="IPR000740">
    <property type="entry name" value="GrpE"/>
</dbReference>
<dbReference type="GO" id="GO:0051082">
    <property type="term" value="F:unfolded protein binding"/>
    <property type="evidence" value="ECO:0007669"/>
    <property type="project" value="TreeGrafter"/>
</dbReference>
<dbReference type="SUPFAM" id="SSF51064">
    <property type="entry name" value="Head domain of nucleotide exchange factor GrpE"/>
    <property type="match status" value="1"/>
</dbReference>
<dbReference type="PROSITE" id="PS01071">
    <property type="entry name" value="GRPE"/>
    <property type="match status" value="1"/>
</dbReference>
<dbReference type="CDD" id="cd00446">
    <property type="entry name" value="GrpE"/>
    <property type="match status" value="1"/>
</dbReference>
<organism evidence="8 9">
    <name type="scientific">Clostridium algidicarnis DSM 15099</name>
    <dbReference type="NCBI Taxonomy" id="1121295"/>
    <lineage>
        <taxon>Bacteria</taxon>
        <taxon>Bacillati</taxon>
        <taxon>Bacillota</taxon>
        <taxon>Clostridia</taxon>
        <taxon>Eubacteriales</taxon>
        <taxon>Clostridiaceae</taxon>
        <taxon>Clostridium</taxon>
    </lineage>
</organism>
<reference evidence="8 9" key="1">
    <citation type="submission" date="2018-02" db="EMBL/GenBank/DDBJ databases">
        <title>Genomic Encyclopedia of Archaeal and Bacterial Type Strains, Phase II (KMG-II): from individual species to whole genera.</title>
        <authorList>
            <person name="Goeker M."/>
        </authorList>
    </citation>
    <scope>NUCLEOTIDE SEQUENCE [LARGE SCALE GENOMIC DNA]</scope>
    <source>
        <strain evidence="8 9">DSM 15099</strain>
    </source>
</reference>
<keyword evidence="3 4" id="KW-0346">Stress response</keyword>
<proteinExistence type="inferred from homology"/>
<dbReference type="SUPFAM" id="SSF58014">
    <property type="entry name" value="Coiled-coil domain of nucleotide exchange factor GrpE"/>
    <property type="match status" value="1"/>
</dbReference>
<dbReference type="Pfam" id="PF01025">
    <property type="entry name" value="GrpE"/>
    <property type="match status" value="1"/>
</dbReference>
<dbReference type="PRINTS" id="PR00773">
    <property type="entry name" value="GRPEPROTEIN"/>
</dbReference>
<dbReference type="GO" id="GO:0051087">
    <property type="term" value="F:protein-folding chaperone binding"/>
    <property type="evidence" value="ECO:0007669"/>
    <property type="project" value="InterPro"/>
</dbReference>
<dbReference type="InterPro" id="IPR013805">
    <property type="entry name" value="GrpE_CC"/>
</dbReference>
<evidence type="ECO:0000256" key="6">
    <source>
        <dbReference type="SAM" id="Coils"/>
    </source>
</evidence>
<feature type="region of interest" description="Disordered" evidence="7">
    <location>
        <begin position="1"/>
        <end position="36"/>
    </location>
</feature>
<dbReference type="PANTHER" id="PTHR21237">
    <property type="entry name" value="GRPE PROTEIN"/>
    <property type="match status" value="1"/>
</dbReference>
<comment type="subunit">
    <text evidence="3">Homodimer.</text>
</comment>
<dbReference type="Proteomes" id="UP000239863">
    <property type="component" value="Unassembled WGS sequence"/>
</dbReference>
<evidence type="ECO:0000256" key="5">
    <source>
        <dbReference type="RuleBase" id="RU004478"/>
    </source>
</evidence>
<dbReference type="Gene3D" id="2.30.22.10">
    <property type="entry name" value="Head domain of nucleotide exchange factor GrpE"/>
    <property type="match status" value="1"/>
</dbReference>
<dbReference type="STRING" id="37659.GCA_000703125_02754"/>
<comment type="caution">
    <text evidence="8">The sequence shown here is derived from an EMBL/GenBank/DDBJ whole genome shotgun (WGS) entry which is preliminary data.</text>
</comment>
<dbReference type="GO" id="GO:0005737">
    <property type="term" value="C:cytoplasm"/>
    <property type="evidence" value="ECO:0007669"/>
    <property type="project" value="UniProtKB-SubCell"/>
</dbReference>
<name>A0A2S6G0T6_9CLOT</name>
<evidence type="ECO:0000256" key="2">
    <source>
        <dbReference type="ARBA" id="ARBA00023186"/>
    </source>
</evidence>
<feature type="coiled-coil region" evidence="6">
    <location>
        <begin position="51"/>
        <end position="85"/>
    </location>
</feature>
<gene>
    <name evidence="3" type="primary">grpE</name>
    <name evidence="8" type="ORF">BD821_101203</name>
</gene>
<dbReference type="NCBIfam" id="NF010757">
    <property type="entry name" value="PRK14160.1"/>
    <property type="match status" value="1"/>
</dbReference>